<gene>
    <name evidence="6" type="primary">mreB</name>
    <name evidence="7" type="ORF">NK118_00310</name>
</gene>
<dbReference type="InterPro" id="IPR056546">
    <property type="entry name" value="MreB_MamK-like"/>
</dbReference>
<dbReference type="NCBIfam" id="TIGR00904">
    <property type="entry name" value="mreB"/>
    <property type="match status" value="1"/>
</dbReference>
<dbReference type="CDD" id="cd10225">
    <property type="entry name" value="ASKHA_NBD_MreB-like"/>
    <property type="match status" value="1"/>
</dbReference>
<feature type="binding site" evidence="6">
    <location>
        <begin position="203"/>
        <end position="206"/>
    </location>
    <ligand>
        <name>ATP</name>
        <dbReference type="ChEBI" id="CHEBI:30616"/>
    </ligand>
</feature>
<keyword evidence="8" id="KW-1185">Reference proteome</keyword>
<feature type="binding site" evidence="6">
    <location>
        <begin position="283"/>
        <end position="286"/>
    </location>
    <ligand>
        <name>ATP</name>
        <dbReference type="ChEBI" id="CHEBI:30616"/>
    </ligand>
</feature>
<dbReference type="InterPro" id="IPR004753">
    <property type="entry name" value="MreB"/>
</dbReference>
<evidence type="ECO:0000256" key="2">
    <source>
        <dbReference type="ARBA" id="ARBA00022741"/>
    </source>
</evidence>
<evidence type="ECO:0000256" key="5">
    <source>
        <dbReference type="ARBA" id="ARBA00023458"/>
    </source>
</evidence>
<reference evidence="7 8" key="1">
    <citation type="journal article" date="2022" name="Genome Biol. Evol.">
        <title>Host diet, physiology and behaviors set the stage for Lachnospiraceae cladogenesis.</title>
        <authorList>
            <person name="Vera-Ponce De Leon A."/>
            <person name="Schneider M."/>
            <person name="Jahnes B.C."/>
            <person name="Sadowski V."/>
            <person name="Camuy-Velez L.A."/>
            <person name="Duan J."/>
            <person name="Sabree Z.L."/>
        </authorList>
    </citation>
    <scope>NUCLEOTIDE SEQUENCE [LARGE SCALE GENOMIC DNA]</scope>
    <source>
        <strain evidence="7 8">PAL227</strain>
    </source>
</reference>
<dbReference type="HAMAP" id="MF_02207">
    <property type="entry name" value="MreB"/>
    <property type="match status" value="1"/>
</dbReference>
<comment type="caution">
    <text evidence="7">The sequence shown here is derived from an EMBL/GenBank/DDBJ whole genome shotgun (WGS) entry which is preliminary data.</text>
</comment>
<keyword evidence="3 6" id="KW-0067">ATP-binding</keyword>
<dbReference type="EMBL" id="JAMZFV010000001">
    <property type="protein sequence ID" value="MCP1108693.1"/>
    <property type="molecule type" value="Genomic_DNA"/>
</dbReference>
<evidence type="ECO:0000256" key="4">
    <source>
        <dbReference type="ARBA" id="ARBA00022960"/>
    </source>
</evidence>
<comment type="subcellular location">
    <subcellularLocation>
        <location evidence="6">Cytoplasm</location>
    </subcellularLocation>
    <text evidence="6">Membrane-associated.</text>
</comment>
<dbReference type="Gene3D" id="3.30.420.40">
    <property type="match status" value="3"/>
</dbReference>
<organism evidence="7 8">
    <name type="scientific">Ohessyouella blattaphilus</name>
    <dbReference type="NCBI Taxonomy" id="2949333"/>
    <lineage>
        <taxon>Bacteria</taxon>
        <taxon>Bacillati</taxon>
        <taxon>Bacillota</taxon>
        <taxon>Clostridia</taxon>
        <taxon>Lachnospirales</taxon>
        <taxon>Lachnospiraceae</taxon>
        <taxon>Ohessyouella</taxon>
    </lineage>
</organism>
<dbReference type="PANTHER" id="PTHR42749:SF1">
    <property type="entry name" value="CELL SHAPE-DETERMINING PROTEIN MREB"/>
    <property type="match status" value="1"/>
</dbReference>
<dbReference type="PRINTS" id="PR01652">
    <property type="entry name" value="SHAPEPROTEIN"/>
</dbReference>
<dbReference type="InterPro" id="IPR043129">
    <property type="entry name" value="ATPase_NBD"/>
</dbReference>
<evidence type="ECO:0000256" key="3">
    <source>
        <dbReference type="ARBA" id="ARBA00022840"/>
    </source>
</evidence>
<keyword evidence="1 6" id="KW-0963">Cytoplasm</keyword>
<evidence type="ECO:0000256" key="6">
    <source>
        <dbReference type="HAMAP-Rule" id="MF_02207"/>
    </source>
</evidence>
<dbReference type="RefSeq" id="WP_262067601.1">
    <property type="nucleotide sequence ID" value="NZ_JAMXOC010000001.1"/>
</dbReference>
<comment type="similarity">
    <text evidence="5 6">Belongs to the FtsA/MreB family.</text>
</comment>
<dbReference type="NCBIfam" id="NF010539">
    <property type="entry name" value="PRK13927.1"/>
    <property type="match status" value="1"/>
</dbReference>
<evidence type="ECO:0000256" key="1">
    <source>
        <dbReference type="ARBA" id="ARBA00022490"/>
    </source>
</evidence>
<comment type="caution">
    <text evidence="6">Lacks conserved residue(s) required for the propagation of feature annotation.</text>
</comment>
<evidence type="ECO:0000313" key="8">
    <source>
        <dbReference type="Proteomes" id="UP001523565"/>
    </source>
</evidence>
<keyword evidence="4 6" id="KW-0133">Cell shape</keyword>
<dbReference type="Proteomes" id="UP001523565">
    <property type="component" value="Unassembled WGS sequence"/>
</dbReference>
<comment type="function">
    <text evidence="6">Forms membrane-associated dynamic filaments that are essential for cell shape determination. Acts by regulating cell wall synthesis and cell elongation, and thus cell shape. A feedback loop between cell geometry and MreB localization may maintain elongated cell shape by targeting cell wall growth to regions of negative cell wall curvature.</text>
</comment>
<keyword evidence="2 6" id="KW-0547">Nucleotide-binding</keyword>
<dbReference type="SUPFAM" id="SSF53067">
    <property type="entry name" value="Actin-like ATPase domain"/>
    <property type="match status" value="2"/>
</dbReference>
<dbReference type="PANTHER" id="PTHR42749">
    <property type="entry name" value="CELL SHAPE-DETERMINING PROTEIN MREB"/>
    <property type="match status" value="1"/>
</dbReference>
<proteinExistence type="inferred from homology"/>
<feature type="binding site" evidence="6">
    <location>
        <begin position="155"/>
        <end position="157"/>
    </location>
    <ligand>
        <name>ATP</name>
        <dbReference type="ChEBI" id="CHEBI:30616"/>
    </ligand>
</feature>
<dbReference type="Pfam" id="PF06723">
    <property type="entry name" value="MreB_Mbl"/>
    <property type="match status" value="1"/>
</dbReference>
<protein>
    <recommendedName>
        <fullName evidence="6">Cell shape-determining protein MreB</fullName>
    </recommendedName>
</protein>
<name>A0ABT1EDC9_9FIRM</name>
<evidence type="ECO:0000313" key="7">
    <source>
        <dbReference type="EMBL" id="MCP1108693.1"/>
    </source>
</evidence>
<comment type="subunit">
    <text evidence="6">Forms polymers.</text>
</comment>
<sequence>MAINIGIDMGTSSTLIYVRGKGVVLKEPTIVAFDRDTNKSRAFGEEARALLERASGSIIAIRPLQKGAIADYTVAEEMLGYFISKALGRRTLSKPNIYINVQEHVTEVERKAAIEAAYGAGARDVVVVREPIAAAIGIGLDMAKPFGNMLVDIGGGTTDVAIVSLGGVVASESVKVAGNDMDEAILQYIKQTHDVVIGEKMAEDIKIKIGSAFPLIEDEFMIVTGRDVNSGLPREVEVTSGEIESLVVEKANLIIDTIISVLEQAPPEVSVDILERGIILTGGGSLLRGLDELIEERTGIHTVKVEEPLLVIAKGTGRYSEVME</sequence>
<accession>A0ABT1EDC9</accession>